<evidence type="ECO:0000256" key="1">
    <source>
        <dbReference type="SAM" id="MobiDB-lite"/>
    </source>
</evidence>
<comment type="caution">
    <text evidence="2">The sequence shown here is derived from an EMBL/GenBank/DDBJ whole genome shotgun (WGS) entry which is preliminary data.</text>
</comment>
<sequence>GIQGAPGVGFSLTADGNNDMNKKRLTNVGAPSANTDAATKKYVDDNSGGSPSTTRLTVDSNIDMKDQYRILNLKHPVDADEPATKQYSDSRFLDRNGSRTMIGNLSMNNNKIIKVGTPTANDDAATKKYVDDKSNYVDNTFLDRDGSYPMKGNLNMANNRIFNLPAPNGGNQPTPLAFTDLKYVARDGSSTMTNNLNIDNKKIINLRPPTSDTDGANKKYVDDNVGGIDLNDYLEKDGTVTMTGNLNVGNNKIINLSDPTTDQEAANRGWVRKQIERDDSHSNSVFWVSGNRTGTWSLNIHKSWNYDMSGVKLRTHNNSNHSAITCRIFTDLPKAITKPLKRIEINTPNIVISGVVKSDINLDGNKIKNLGAPTQDNEAATKNYADKLVNHTAVQPSHYNNQFDSLMSNGTDLAVYPRQFSKVYIITYGIVGTFSNIDPDKVYDYHTAFDIKPTEVLYNVDINANNKKILNVNLDRNNNNSAATVGMVKEIKPHTINDLYRNYFEEVYDFTNATNYKLSRTSSGIVFNYLSSSSGNTLRDMGIPLRTIDDIKKEGLNDIFEFNHIDKSLSESEVNTLKDFYKHYHKKYWCFKKSYKSYKFLDDVFTIAGISLVAIGTVSGGITLNPVVLGVVNGAG</sequence>
<dbReference type="Proteomes" id="UP001159405">
    <property type="component" value="Unassembled WGS sequence"/>
</dbReference>
<name>A0ABN8QVW4_9CNID</name>
<evidence type="ECO:0000313" key="3">
    <source>
        <dbReference type="Proteomes" id="UP001159405"/>
    </source>
</evidence>
<organism evidence="2 3">
    <name type="scientific">Porites lobata</name>
    <dbReference type="NCBI Taxonomy" id="104759"/>
    <lineage>
        <taxon>Eukaryota</taxon>
        <taxon>Metazoa</taxon>
        <taxon>Cnidaria</taxon>
        <taxon>Anthozoa</taxon>
        <taxon>Hexacorallia</taxon>
        <taxon>Scleractinia</taxon>
        <taxon>Fungiina</taxon>
        <taxon>Poritidae</taxon>
        <taxon>Porites</taxon>
    </lineage>
</organism>
<dbReference type="EMBL" id="CALNXK010000161">
    <property type="protein sequence ID" value="CAH3171137.1"/>
    <property type="molecule type" value="Genomic_DNA"/>
</dbReference>
<feature type="region of interest" description="Disordered" evidence="1">
    <location>
        <begin position="1"/>
        <end position="57"/>
    </location>
</feature>
<gene>
    <name evidence="2" type="ORF">PLOB_00011605</name>
</gene>
<feature type="compositionally biased region" description="Polar residues" evidence="1">
    <location>
        <begin position="47"/>
        <end position="57"/>
    </location>
</feature>
<protein>
    <submittedName>
        <fullName evidence="2">Uncharacterized protein</fullName>
    </submittedName>
</protein>
<keyword evidence="3" id="KW-1185">Reference proteome</keyword>
<reference evidence="2 3" key="1">
    <citation type="submission" date="2022-05" db="EMBL/GenBank/DDBJ databases">
        <authorList>
            <consortium name="Genoscope - CEA"/>
            <person name="William W."/>
        </authorList>
    </citation>
    <scope>NUCLEOTIDE SEQUENCE [LARGE SCALE GENOMIC DNA]</scope>
</reference>
<accession>A0ABN8QVW4</accession>
<feature type="non-terminal residue" evidence="2">
    <location>
        <position position="636"/>
    </location>
</feature>
<feature type="non-terminal residue" evidence="2">
    <location>
        <position position="1"/>
    </location>
</feature>
<evidence type="ECO:0000313" key="2">
    <source>
        <dbReference type="EMBL" id="CAH3171137.1"/>
    </source>
</evidence>
<proteinExistence type="predicted"/>